<dbReference type="Proteomes" id="UP000030108">
    <property type="component" value="Unassembled WGS sequence"/>
</dbReference>
<protein>
    <submittedName>
        <fullName evidence="5">WD domain, G-beta repeat protein</fullName>
    </submittedName>
</protein>
<dbReference type="PANTHER" id="PTHR44006">
    <property type="entry name" value="U5 SMALL NUCLEAR RIBONUCLEOPROTEIN 40 KDA PROTEIN"/>
    <property type="match status" value="1"/>
</dbReference>
<dbReference type="InterPro" id="IPR036322">
    <property type="entry name" value="WD40_repeat_dom_sf"/>
</dbReference>
<evidence type="ECO:0000256" key="2">
    <source>
        <dbReference type="ARBA" id="ARBA00022737"/>
    </source>
</evidence>
<comment type="caution">
    <text evidence="5">The sequence shown here is derived from an EMBL/GenBank/DDBJ whole genome shotgun (WGS) entry which is preliminary data.</text>
</comment>
<feature type="repeat" description="WD" evidence="3">
    <location>
        <begin position="998"/>
        <end position="1040"/>
    </location>
</feature>
<feature type="region of interest" description="Disordered" evidence="4">
    <location>
        <begin position="689"/>
        <end position="710"/>
    </location>
</feature>
<dbReference type="PANTHER" id="PTHR44006:SF1">
    <property type="entry name" value="U5 SMALL NUCLEAR RIBONUCLEOPROTEIN 40 KDA PROTEIN"/>
    <property type="match status" value="1"/>
</dbReference>
<evidence type="ECO:0000256" key="1">
    <source>
        <dbReference type="ARBA" id="ARBA00022574"/>
    </source>
</evidence>
<dbReference type="PROSITE" id="PS50082">
    <property type="entry name" value="WD_REPEATS_2"/>
    <property type="match status" value="1"/>
</dbReference>
<dbReference type="GO" id="GO:0003723">
    <property type="term" value="F:RNA binding"/>
    <property type="evidence" value="ECO:0007669"/>
    <property type="project" value="TreeGrafter"/>
</dbReference>
<dbReference type="GO" id="GO:0071013">
    <property type="term" value="C:catalytic step 2 spliceosome"/>
    <property type="evidence" value="ECO:0007669"/>
    <property type="project" value="TreeGrafter"/>
</dbReference>
<sequence length="1183" mass="131718">MPLPQAIKKRTFALNKRFDKCLAKLERLEAAERYDEYDAFREQELNVIYKEACGLVRDADEADAPYCNELLDTVQNIIDEAEGETGDMYLGHITRQTQDSDDGEDLVVVVDQGPRFGRADDPPQPHPRSNPFATFRPNLPELTTNPDDRFATTVYDARCEITSVRDITQRFGGYKEADSVINLQLSADGTCLAVLGSIKKKNHYHHPWLACHYPDDASSRFTDLMSFKNPARFQVGLAGVPTHMAMGETQPLILVGDKKRIKSFAWATADGVYYKKPLAQHTMNSTGFGGPILLLPNGKVLRAGQGKSAVWATSRIPNHELRGRAIIGDDLEIDDEYDDERDENPYIESSSGSPPTSQITFANKPKLQPTIWKLLPSSPSIALCAERMHGNFIAMDLEYGGKTTARYKGHDSLVTHISTSVADSQVFLTSSDGDGYARLFDVRHPEPVLALKCGQEGGGGHPVALAHPDGIPTAFTDSGSPQDFKVWDLRARACVYELGTLYEYESFGHSLAWDSGRNTLYSWRSVFEDSDSDYYESGGECDEPTSFSRIYRYAFKERPTYSMLPPDDPEADEAEYFEFPKEFSTIQGISPMFGSPVTVSATNHHATPKSRSKTNDRELATIYKNACALVRGADNNNAPYRADLLDTLQPIIDEAIVEDGVVDVGCLTLRAQDYCDEPIVIKDRSVIQTTAAPGNGDDPEDPKPHPRSNPYALFSFNPTSLTAKPTNRIAMPIYDARCEISSVRDQRGRHFERCEADQVVGMQISSGGSCLAVLGWVETKVLHPRNRRRTGKFTAPWISYHFPGDPKSKFTKLMQWPGGHRSQIGLAGVPRHIALDESQRLIFAADNDRIKSFEWAAANGSLHKYPVATHTLQSKQFSGPMATFPNGTLIRAGTGVAATWNLSQLKTHGPKGNQVIGKEIFIDDECEYDSDCDNMPDFEYSSGSGYTSKITFTDDRKLDPKVWRVMPHSSSTVLAVGRMERSCIAIDLEHGGKTIARYQGHSSYVSDVSVSIADPRVFLTSSGDGYARLFDVRRPKAVLQFEACRAGKECGAVALAHPDGIPTVFTASRYEDFTVWDLRSRVCVYELGADDHDNSSVCSFAWDSEHNSLYSLKSCFDENGGYSDDSDDEEGSSYSRIYRYSFKDKPRYAMLPSDNPKVDEEDYFEEEYDTEVPMDDSDEDYVD</sequence>
<dbReference type="SUPFAM" id="SSF50978">
    <property type="entry name" value="WD40 repeat-like"/>
    <property type="match status" value="2"/>
</dbReference>
<gene>
    <name evidence="5" type="ORF">RSOL_112570</name>
</gene>
<dbReference type="EMBL" id="JATN01000322">
    <property type="protein sequence ID" value="EUC55371.1"/>
    <property type="molecule type" value="Genomic_DNA"/>
</dbReference>
<accession>X8J248</accession>
<reference evidence="6" key="1">
    <citation type="journal article" date="2014" name="Genome Announc.">
        <title>Draft genome sequence of the plant-pathogenic soil fungus Rhizoctonia solani anastomosis group 3 strain Rhs1AP.</title>
        <authorList>
            <person name="Cubeta M.A."/>
            <person name="Thomas E."/>
            <person name="Dean R.A."/>
            <person name="Jabaji S."/>
            <person name="Neate S.M."/>
            <person name="Tavantzis S."/>
            <person name="Toda T."/>
            <person name="Vilgalys R."/>
            <person name="Bharathan N."/>
            <person name="Fedorova-Abrams N."/>
            <person name="Pakala S.B."/>
            <person name="Pakala S.M."/>
            <person name="Zafar N."/>
            <person name="Joardar V."/>
            <person name="Losada L."/>
            <person name="Nierman W.C."/>
        </authorList>
    </citation>
    <scope>NUCLEOTIDE SEQUENCE [LARGE SCALE GENOMIC DNA]</scope>
    <source>
        <strain evidence="6">AG-3</strain>
    </source>
</reference>
<feature type="region of interest" description="Disordered" evidence="4">
    <location>
        <begin position="1150"/>
        <end position="1183"/>
    </location>
</feature>
<dbReference type="InterPro" id="IPR001680">
    <property type="entry name" value="WD40_rpt"/>
</dbReference>
<dbReference type="Gene3D" id="2.130.10.10">
    <property type="entry name" value="YVTN repeat-like/Quinoprotein amine dehydrogenase"/>
    <property type="match status" value="2"/>
</dbReference>
<evidence type="ECO:0000313" key="5">
    <source>
        <dbReference type="EMBL" id="EUC55371.1"/>
    </source>
</evidence>
<dbReference type="InterPro" id="IPR015943">
    <property type="entry name" value="WD40/YVTN_repeat-like_dom_sf"/>
</dbReference>
<evidence type="ECO:0000256" key="4">
    <source>
        <dbReference type="SAM" id="MobiDB-lite"/>
    </source>
</evidence>
<keyword evidence="1 3" id="KW-0853">WD repeat</keyword>
<dbReference type="OrthoDB" id="3196094at2759"/>
<dbReference type="InterPro" id="IPR052234">
    <property type="entry name" value="U5_snRNP_Component"/>
</dbReference>
<evidence type="ECO:0000256" key="3">
    <source>
        <dbReference type="PROSITE-ProRule" id="PRU00221"/>
    </source>
</evidence>
<name>X8J248_9AGAM</name>
<feature type="region of interest" description="Disordered" evidence="4">
    <location>
        <begin position="114"/>
        <end position="143"/>
    </location>
</feature>
<keyword evidence="2" id="KW-0677">Repeat</keyword>
<organism evidence="5 6">
    <name type="scientific">Rhizoctonia solani AG-3 Rhs1AP</name>
    <dbReference type="NCBI Taxonomy" id="1086054"/>
    <lineage>
        <taxon>Eukaryota</taxon>
        <taxon>Fungi</taxon>
        <taxon>Dikarya</taxon>
        <taxon>Basidiomycota</taxon>
        <taxon>Agaricomycotina</taxon>
        <taxon>Agaricomycetes</taxon>
        <taxon>Cantharellales</taxon>
        <taxon>Ceratobasidiaceae</taxon>
        <taxon>Rhizoctonia</taxon>
    </lineage>
</organism>
<proteinExistence type="predicted"/>
<dbReference type="AlphaFoldDB" id="X8J248"/>
<dbReference type="Pfam" id="PF00400">
    <property type="entry name" value="WD40"/>
    <property type="match status" value="2"/>
</dbReference>
<dbReference type="SMART" id="SM00320">
    <property type="entry name" value="WD40"/>
    <property type="match status" value="2"/>
</dbReference>
<feature type="compositionally biased region" description="Acidic residues" evidence="4">
    <location>
        <begin position="1159"/>
        <end position="1183"/>
    </location>
</feature>
<evidence type="ECO:0000313" key="6">
    <source>
        <dbReference type="Proteomes" id="UP000030108"/>
    </source>
</evidence>